<dbReference type="eggNOG" id="COG1345">
    <property type="taxonomic scope" value="Bacteria"/>
</dbReference>
<dbReference type="OrthoDB" id="9776025at2"/>
<feature type="domain" description="Flagellar hook-associated protein 2 N-terminal" evidence="6">
    <location>
        <begin position="11"/>
        <end position="105"/>
    </location>
</feature>
<proteinExistence type="inferred from homology"/>
<dbReference type="PANTHER" id="PTHR30288">
    <property type="entry name" value="FLAGELLAR CAP/ASSEMBLY PROTEIN FLID"/>
    <property type="match status" value="1"/>
</dbReference>
<evidence type="ECO:0000259" key="7">
    <source>
        <dbReference type="Pfam" id="PF07195"/>
    </source>
</evidence>
<dbReference type="InterPro" id="IPR010809">
    <property type="entry name" value="FliD_C"/>
</dbReference>
<protein>
    <recommendedName>
        <fullName evidence="5">Flagellar hook-associated protein 2</fullName>
        <shortName evidence="5">HAP2</shortName>
    </recommendedName>
    <alternativeName>
        <fullName evidence="5">Flagellar cap protein</fullName>
    </alternativeName>
</protein>
<dbReference type="RefSeq" id="WP_004098957.1">
    <property type="nucleotide sequence ID" value="NZ_AFGF01000234.1"/>
</dbReference>
<dbReference type="InterPro" id="IPR040026">
    <property type="entry name" value="FliD"/>
</dbReference>
<evidence type="ECO:0000256" key="2">
    <source>
        <dbReference type="ARBA" id="ARBA00011255"/>
    </source>
</evidence>
<comment type="caution">
    <text evidence="8">The sequence shown here is derived from an EMBL/GenBank/DDBJ whole genome shotgun (WGS) entry which is preliminary data.</text>
</comment>
<comment type="subunit">
    <text evidence="2 5">Homopentamer.</text>
</comment>
<dbReference type="Pfam" id="PF02465">
    <property type="entry name" value="FliD_N"/>
    <property type="match status" value="1"/>
</dbReference>
<dbReference type="InterPro" id="IPR003481">
    <property type="entry name" value="FliD_N"/>
</dbReference>
<feature type="coiled-coil region" evidence="5">
    <location>
        <begin position="473"/>
        <end position="511"/>
    </location>
</feature>
<feature type="domain" description="Flagellar hook-associated protein 2 C-terminal" evidence="7">
    <location>
        <begin position="247"/>
        <end position="517"/>
    </location>
</feature>
<sequence>MANRIFGLSGSGMDVDQMVKDLMKARRTRYDAMYQKRVQLEWKKTDYTTMYTAIKDFDNINSDFQLQSKLTPKKVVSSNDSQVAVTALADSANINHSIEVIQLATGVTKSSTDGAGTASAIGSTVNKNTLITQLGLTAADLKDTDGDGVPDPVSITISDGTNEKTIEVDLTKSITEMVSQINNAGLNIKASYDTSLDMFFLSTTKTGADAAIKVTEDTVDTAGTKTLLGDLLKLGTMDGTSATGSAGQNAKVKLDGINMEFSSNTFTVAGITYTAKTETTSPVSVTVTPDIDQTVANVKEYVNKYNELLAKLYGEINEKKYSDFLPLTDAQKSEMSESEIKQWEEKAKSGMLSRDSTLRGLVEKMRSVFSSTIGGVSGDYRTLSSIGITATSYVTSDGGVNSLSLKEGGLLSVDETELKKALEKDPDIAQKLFATKSDTTGNNGFSVKLNLVLDDTVKSLQEVSGGSTLSMDNSNLGKQITRYNEQLDAMLKRLEQEEERYYKQFSAMEVAISKLNQQSSWLSQYSSSGN</sequence>
<keyword evidence="8" id="KW-0969">Cilium</keyword>
<comment type="subcellular location">
    <subcellularLocation>
        <location evidence="5">Secreted</location>
    </subcellularLocation>
    <subcellularLocation>
        <location evidence="5">Bacterial flagellum</location>
    </subcellularLocation>
</comment>
<dbReference type="GO" id="GO:0007155">
    <property type="term" value="P:cell adhesion"/>
    <property type="evidence" value="ECO:0007669"/>
    <property type="project" value="InterPro"/>
</dbReference>
<keyword evidence="5" id="KW-0964">Secreted</keyword>
<evidence type="ECO:0000256" key="1">
    <source>
        <dbReference type="ARBA" id="ARBA00009764"/>
    </source>
</evidence>
<dbReference type="STRING" id="1009370.ALO_19032"/>
<evidence type="ECO:0000256" key="3">
    <source>
        <dbReference type="ARBA" id="ARBA00023054"/>
    </source>
</evidence>
<dbReference type="Pfam" id="PF07195">
    <property type="entry name" value="FliD_C"/>
    <property type="match status" value="1"/>
</dbReference>
<dbReference type="GO" id="GO:0005576">
    <property type="term" value="C:extracellular region"/>
    <property type="evidence" value="ECO:0007669"/>
    <property type="project" value="UniProtKB-SubCell"/>
</dbReference>
<comment type="function">
    <text evidence="5">Required for morphogenesis and for the elongation of the flagellar filament by facilitating polymerization of the flagellin monomers at the tip of growing filament. Forms a capping structure, which prevents flagellin subunits (transported through the central channel of the flagellum) from leaking out without polymerization at the distal end.</text>
</comment>
<evidence type="ECO:0000256" key="5">
    <source>
        <dbReference type="RuleBase" id="RU362066"/>
    </source>
</evidence>
<keyword evidence="9" id="KW-1185">Reference proteome</keyword>
<dbReference type="GO" id="GO:0009424">
    <property type="term" value="C:bacterial-type flagellum hook"/>
    <property type="evidence" value="ECO:0007669"/>
    <property type="project" value="UniProtKB-UniRule"/>
</dbReference>
<dbReference type="Proteomes" id="UP000003240">
    <property type="component" value="Unassembled WGS sequence"/>
</dbReference>
<dbReference type="GO" id="GO:0009421">
    <property type="term" value="C:bacterial-type flagellum filament cap"/>
    <property type="evidence" value="ECO:0007669"/>
    <property type="project" value="InterPro"/>
</dbReference>
<evidence type="ECO:0000313" key="8">
    <source>
        <dbReference type="EMBL" id="EGO62299.1"/>
    </source>
</evidence>
<evidence type="ECO:0000256" key="4">
    <source>
        <dbReference type="ARBA" id="ARBA00023143"/>
    </source>
</evidence>
<keyword evidence="8" id="KW-0966">Cell projection</keyword>
<dbReference type="AlphaFoldDB" id="F7NNW5"/>
<dbReference type="EMBL" id="AFGF01000234">
    <property type="protein sequence ID" value="EGO62299.1"/>
    <property type="molecule type" value="Genomic_DNA"/>
</dbReference>
<dbReference type="PANTHER" id="PTHR30288:SF0">
    <property type="entry name" value="FLAGELLAR HOOK-ASSOCIATED PROTEIN 2"/>
    <property type="match status" value="1"/>
</dbReference>
<evidence type="ECO:0000259" key="6">
    <source>
        <dbReference type="Pfam" id="PF02465"/>
    </source>
</evidence>
<keyword evidence="8" id="KW-0282">Flagellum</keyword>
<accession>F7NNW5</accession>
<keyword evidence="3 5" id="KW-0175">Coiled coil</keyword>
<dbReference type="GO" id="GO:0071973">
    <property type="term" value="P:bacterial-type flagellum-dependent cell motility"/>
    <property type="evidence" value="ECO:0007669"/>
    <property type="project" value="TreeGrafter"/>
</dbReference>
<reference evidence="8 9" key="1">
    <citation type="journal article" date="2011" name="EMBO J.">
        <title>Structural diversity of bacterial flagellar motors.</title>
        <authorList>
            <person name="Chen S."/>
            <person name="Beeby M."/>
            <person name="Murphy G.E."/>
            <person name="Leadbetter J.R."/>
            <person name="Hendrixson D.R."/>
            <person name="Briegel A."/>
            <person name="Li Z."/>
            <person name="Shi J."/>
            <person name="Tocheva E.I."/>
            <person name="Muller A."/>
            <person name="Dobro M.J."/>
            <person name="Jensen G.J."/>
        </authorList>
    </citation>
    <scope>NUCLEOTIDE SEQUENCE [LARGE SCALE GENOMIC DNA]</scope>
    <source>
        <strain evidence="8 9">DSM 6540</strain>
    </source>
</reference>
<gene>
    <name evidence="8" type="ORF">ALO_19032</name>
</gene>
<name>F7NNW5_9FIRM</name>
<organism evidence="8 9">
    <name type="scientific">Acetonema longum DSM 6540</name>
    <dbReference type="NCBI Taxonomy" id="1009370"/>
    <lineage>
        <taxon>Bacteria</taxon>
        <taxon>Bacillati</taxon>
        <taxon>Bacillota</taxon>
        <taxon>Negativicutes</taxon>
        <taxon>Acetonemataceae</taxon>
        <taxon>Acetonema</taxon>
    </lineage>
</organism>
<comment type="similarity">
    <text evidence="1 5">Belongs to the FliD family.</text>
</comment>
<evidence type="ECO:0000313" key="9">
    <source>
        <dbReference type="Proteomes" id="UP000003240"/>
    </source>
</evidence>
<keyword evidence="4 5" id="KW-0975">Bacterial flagellum</keyword>